<dbReference type="Gene3D" id="2.30.110.10">
    <property type="entry name" value="Electron Transport, Fmn-binding Protein, Chain A"/>
    <property type="match status" value="1"/>
</dbReference>
<dbReference type="InterPro" id="IPR012349">
    <property type="entry name" value="Split_barrel_FMN-bd"/>
</dbReference>
<feature type="region of interest" description="Disordered" evidence="1">
    <location>
        <begin position="252"/>
        <end position="274"/>
    </location>
</feature>
<dbReference type="EMBL" id="KZ821229">
    <property type="protein sequence ID" value="PYH46008.1"/>
    <property type="molecule type" value="Genomic_DNA"/>
</dbReference>
<evidence type="ECO:0000313" key="2">
    <source>
        <dbReference type="EMBL" id="PYH46008.1"/>
    </source>
</evidence>
<organism evidence="2 3">
    <name type="scientific">Aspergillus saccharolyticus JOP 1030-1</name>
    <dbReference type="NCBI Taxonomy" id="1450539"/>
    <lineage>
        <taxon>Eukaryota</taxon>
        <taxon>Fungi</taxon>
        <taxon>Dikarya</taxon>
        <taxon>Ascomycota</taxon>
        <taxon>Pezizomycotina</taxon>
        <taxon>Eurotiomycetes</taxon>
        <taxon>Eurotiomycetidae</taxon>
        <taxon>Eurotiales</taxon>
        <taxon>Aspergillaceae</taxon>
        <taxon>Aspergillus</taxon>
        <taxon>Aspergillus subgen. Circumdati</taxon>
    </lineage>
</organism>
<dbReference type="AlphaFoldDB" id="A0A319A133"/>
<gene>
    <name evidence="2" type="ORF">BP01DRAFT_339339</name>
</gene>
<dbReference type="RefSeq" id="XP_025431990.1">
    <property type="nucleotide sequence ID" value="XM_025573358.1"/>
</dbReference>
<reference evidence="2 3" key="1">
    <citation type="submission" date="2016-12" db="EMBL/GenBank/DDBJ databases">
        <title>The genomes of Aspergillus section Nigri reveals drivers in fungal speciation.</title>
        <authorList>
            <consortium name="DOE Joint Genome Institute"/>
            <person name="Vesth T.C."/>
            <person name="Nybo J."/>
            <person name="Theobald S."/>
            <person name="Brandl J."/>
            <person name="Frisvad J.C."/>
            <person name="Nielsen K.F."/>
            <person name="Lyhne E.K."/>
            <person name="Kogle M.E."/>
            <person name="Kuo A."/>
            <person name="Riley R."/>
            <person name="Clum A."/>
            <person name="Nolan M."/>
            <person name="Lipzen A."/>
            <person name="Salamov A."/>
            <person name="Henrissat B."/>
            <person name="Wiebenga A."/>
            <person name="De Vries R.P."/>
            <person name="Grigoriev I.V."/>
            <person name="Mortensen U.H."/>
            <person name="Andersen M.R."/>
            <person name="Baker S.E."/>
        </authorList>
    </citation>
    <scope>NUCLEOTIDE SEQUENCE [LARGE SCALE GENOMIC DNA]</scope>
    <source>
        <strain evidence="2 3">JOP 1030-1</strain>
    </source>
</reference>
<protein>
    <submittedName>
        <fullName evidence="2">Putative transcriptional regulator</fullName>
    </submittedName>
</protein>
<evidence type="ECO:0000256" key="1">
    <source>
        <dbReference type="SAM" id="MobiDB-lite"/>
    </source>
</evidence>
<sequence>MYLRAIHAESRIAYLHQLIRDNPLGILTTAIKSPSYPLLQTSHIPFVLDVPADTDTNTDTDNGTTTTTTTNLGTLRGHMAKQNPQAKALMEALAAHQTQSTASGALELPDEVLILFNGPYHHYVTPKFYTETKPATGKVVPTWNYSAAQVYGKIRVYCDSKAPETGEYLQRQVEDLSRQAETRIMGYTDQPWEVRDAPESYVELLKKNIIGIEIRIERLQGKVKMSQEMGEGDREGVVRGFEALGSEVGTGIARTVRERGEMREREKKVQSGED</sequence>
<name>A0A319A133_9EURO</name>
<feature type="compositionally biased region" description="Basic and acidic residues" evidence="1">
    <location>
        <begin position="255"/>
        <end position="274"/>
    </location>
</feature>
<dbReference type="InterPro" id="IPR007396">
    <property type="entry name" value="TR_PAI2-type"/>
</dbReference>
<accession>A0A319A133</accession>
<dbReference type="PANTHER" id="PTHR35802:SF1">
    <property type="entry name" value="PROTEASE SYNTHASE AND SPORULATION PROTEIN PAI 2"/>
    <property type="match status" value="1"/>
</dbReference>
<dbReference type="Pfam" id="PF04299">
    <property type="entry name" value="FMN_bind_2"/>
    <property type="match status" value="1"/>
</dbReference>
<dbReference type="PANTHER" id="PTHR35802">
    <property type="entry name" value="PROTEASE SYNTHASE AND SPORULATION PROTEIN PAI 2"/>
    <property type="match status" value="1"/>
</dbReference>
<dbReference type="OrthoDB" id="2101473at2759"/>
<dbReference type="SUPFAM" id="SSF50475">
    <property type="entry name" value="FMN-binding split barrel"/>
    <property type="match status" value="1"/>
</dbReference>
<proteinExistence type="predicted"/>
<evidence type="ECO:0000313" key="3">
    <source>
        <dbReference type="Proteomes" id="UP000248349"/>
    </source>
</evidence>
<dbReference type="Proteomes" id="UP000248349">
    <property type="component" value="Unassembled WGS sequence"/>
</dbReference>
<keyword evidence="3" id="KW-1185">Reference proteome</keyword>
<dbReference type="GeneID" id="37074586"/>